<evidence type="ECO:0000256" key="2">
    <source>
        <dbReference type="ARBA" id="ARBA00022448"/>
    </source>
</evidence>
<comment type="similarity">
    <text evidence="7">Belongs to the TonB-dependent receptor family.</text>
</comment>
<dbReference type="InterPro" id="IPR037066">
    <property type="entry name" value="Plug_dom_sf"/>
</dbReference>
<dbReference type="Gene3D" id="2.60.40.1120">
    <property type="entry name" value="Carboxypeptidase-like, regulatory domain"/>
    <property type="match status" value="1"/>
</dbReference>
<dbReference type="InterPro" id="IPR023996">
    <property type="entry name" value="TonB-dep_OMP_SusC/RagA"/>
</dbReference>
<evidence type="ECO:0000256" key="6">
    <source>
        <dbReference type="ARBA" id="ARBA00023237"/>
    </source>
</evidence>
<evidence type="ECO:0000256" key="3">
    <source>
        <dbReference type="ARBA" id="ARBA00022452"/>
    </source>
</evidence>
<protein>
    <submittedName>
        <fullName evidence="10">SusC/RagA family TonB-linked outer membrane protein</fullName>
    </submittedName>
</protein>
<evidence type="ECO:0000256" key="5">
    <source>
        <dbReference type="ARBA" id="ARBA00023136"/>
    </source>
</evidence>
<evidence type="ECO:0000256" key="4">
    <source>
        <dbReference type="ARBA" id="ARBA00022692"/>
    </source>
</evidence>
<keyword evidence="2 7" id="KW-0813">Transport</keyword>
<feature type="domain" description="TonB-dependent receptor plug" evidence="9">
    <location>
        <begin position="125"/>
        <end position="230"/>
    </location>
</feature>
<dbReference type="SUPFAM" id="SSF49464">
    <property type="entry name" value="Carboxypeptidase regulatory domain-like"/>
    <property type="match status" value="1"/>
</dbReference>
<keyword evidence="4 7" id="KW-0812">Transmembrane</keyword>
<keyword evidence="11" id="KW-1185">Reference proteome</keyword>
<dbReference type="RefSeq" id="WP_380755126.1">
    <property type="nucleotide sequence ID" value="NZ_JBHULT010000013.1"/>
</dbReference>
<dbReference type="NCBIfam" id="TIGR04056">
    <property type="entry name" value="OMP_RagA_SusC"/>
    <property type="match status" value="1"/>
</dbReference>
<gene>
    <name evidence="10" type="ORF">ACFSTG_15090</name>
</gene>
<dbReference type="EMBL" id="JBHULT010000013">
    <property type="protein sequence ID" value="MFD2519233.1"/>
    <property type="molecule type" value="Genomic_DNA"/>
</dbReference>
<dbReference type="Gene3D" id="2.40.170.20">
    <property type="entry name" value="TonB-dependent receptor, beta-barrel domain"/>
    <property type="match status" value="1"/>
</dbReference>
<keyword evidence="3 7" id="KW-1134">Transmembrane beta strand</keyword>
<dbReference type="InterPro" id="IPR023997">
    <property type="entry name" value="TonB-dep_OMP_SusC/RagA_CS"/>
</dbReference>
<dbReference type="NCBIfam" id="TIGR04057">
    <property type="entry name" value="SusC_RagA_signa"/>
    <property type="match status" value="1"/>
</dbReference>
<dbReference type="Pfam" id="PF07715">
    <property type="entry name" value="Plug"/>
    <property type="match status" value="1"/>
</dbReference>
<dbReference type="Pfam" id="PF13715">
    <property type="entry name" value="CarbopepD_reg_2"/>
    <property type="match status" value="1"/>
</dbReference>
<name>A0ABW5J0I7_9FLAO</name>
<accession>A0ABW5J0I7</accession>
<comment type="caution">
    <text evidence="10">The sequence shown here is derived from an EMBL/GenBank/DDBJ whole genome shotgun (WGS) entry which is preliminary data.</text>
</comment>
<dbReference type="InterPro" id="IPR008969">
    <property type="entry name" value="CarboxyPept-like_regulatory"/>
</dbReference>
<keyword evidence="5 7" id="KW-0472">Membrane</keyword>
<dbReference type="Proteomes" id="UP001597468">
    <property type="component" value="Unassembled WGS sequence"/>
</dbReference>
<proteinExistence type="inferred from homology"/>
<sequence>MQNQTQGKIFPGFKGIFLLLIFFSFSSIAVAQDKVTVRGTVVDDTGIPLPGATILETGTTNGVVTDFDGNFNIEISSLSSTLTISYIGYETKTIEASANINTITLNLDTAALDEVVVIGYGQSRQRDLTGSVSAIDLDDIESQPASNIGDALQGRAAGVQVITSGQPGNNPTIRIRGIGTIGNNDPLIVVDGVPLNGGLNQVNMQDVASMQILKDASATAIYGSRGANGVVIITTKRGKDGVGQLTLDIFSGIQEPTNMIDVLNAQQFGQLSNEMLAAGGFPTNPDFADPIALGAGTDWLDALFTTGHQNNVTLAYSNRNEASNVYTSLNVFDQSGIIINNNYRRYIFQLNSDTDVNERLRFGNSLKVNHDIKEQGEMNITGAILSLPTQPIYREDGDFSGPIGQPIYSGDVENPIGKANIVDNTTKGYNLQGNVFGELDIFKNFTYKSLFGAEANFWFGRTWSPAYSWDTDIAPNAYLFESSNRSVTLLWDNTLTYNKEFDNGSSVTAVVGTSAQENEFKFLSGSVQNFPSESTQQINNGIELPTINGSGSEWAIFSYFARVQLDYLDKYYLTGTVRRDGSSRFGEGNKYGTFPSASAAWRISDEDFLKDSNSISELKLRLGYGITGNQEIGNYAFASAYNTNVYNFNDNFVTAAVPTTLPNTNVQWESQKQYNIGLDATLFNRAVDFKVDVYRKDTEDMLVPQSVPVTSGYSDIYVPYINAGAIRNQGVEAIVTTYNFAREDFSWSTDYVFTYNDNEVININSDTPLTTGGIGLNYNLARIQPGYPVNVFYGFVQEGIFQTQAEVDNAAVQSPGTNPATSTAPGDIRFKDLNNDGRITDDDRTFIGNPNPDFTFSLNNTLRYKNFDLSIFFQGVYGNDIFNANRLYTESMSVTTNQSVAVLDRWRGPGTSNTMPRAVFGDPNNNTRPSTRYIEDGSYLRLRNVNLGYNLPVESFGDNIFSSAKIYLAGQNLFTITDYSGFDPEVGPNGIDNNIYPVTRNFTVGINLGF</sequence>
<dbReference type="SUPFAM" id="SSF56935">
    <property type="entry name" value="Porins"/>
    <property type="match status" value="1"/>
</dbReference>
<comment type="subcellular location">
    <subcellularLocation>
        <location evidence="1 7">Cell outer membrane</location>
        <topology evidence="1 7">Multi-pass membrane protein</topology>
    </subcellularLocation>
</comment>
<evidence type="ECO:0000256" key="1">
    <source>
        <dbReference type="ARBA" id="ARBA00004571"/>
    </source>
</evidence>
<dbReference type="InterPro" id="IPR036942">
    <property type="entry name" value="Beta-barrel_TonB_sf"/>
</dbReference>
<keyword evidence="8" id="KW-0732">Signal</keyword>
<feature type="chain" id="PRO_5047187731" evidence="8">
    <location>
        <begin position="32"/>
        <end position="1010"/>
    </location>
</feature>
<evidence type="ECO:0000259" key="9">
    <source>
        <dbReference type="Pfam" id="PF07715"/>
    </source>
</evidence>
<dbReference type="Gene3D" id="2.170.130.10">
    <property type="entry name" value="TonB-dependent receptor, plug domain"/>
    <property type="match status" value="1"/>
</dbReference>
<evidence type="ECO:0000256" key="8">
    <source>
        <dbReference type="SAM" id="SignalP"/>
    </source>
</evidence>
<organism evidence="10 11">
    <name type="scientific">Salinimicrobium flavum</name>
    <dbReference type="NCBI Taxonomy" id="1737065"/>
    <lineage>
        <taxon>Bacteria</taxon>
        <taxon>Pseudomonadati</taxon>
        <taxon>Bacteroidota</taxon>
        <taxon>Flavobacteriia</taxon>
        <taxon>Flavobacteriales</taxon>
        <taxon>Flavobacteriaceae</taxon>
        <taxon>Salinimicrobium</taxon>
    </lineage>
</organism>
<dbReference type="InterPro" id="IPR012910">
    <property type="entry name" value="Plug_dom"/>
</dbReference>
<keyword evidence="6 7" id="KW-0998">Cell outer membrane</keyword>
<dbReference type="InterPro" id="IPR039426">
    <property type="entry name" value="TonB-dep_rcpt-like"/>
</dbReference>
<dbReference type="PROSITE" id="PS52016">
    <property type="entry name" value="TONB_DEPENDENT_REC_3"/>
    <property type="match status" value="1"/>
</dbReference>
<feature type="signal peptide" evidence="8">
    <location>
        <begin position="1"/>
        <end position="31"/>
    </location>
</feature>
<evidence type="ECO:0000256" key="7">
    <source>
        <dbReference type="PROSITE-ProRule" id="PRU01360"/>
    </source>
</evidence>
<evidence type="ECO:0000313" key="11">
    <source>
        <dbReference type="Proteomes" id="UP001597468"/>
    </source>
</evidence>
<reference evidence="11" key="1">
    <citation type="journal article" date="2019" name="Int. J. Syst. Evol. Microbiol.">
        <title>The Global Catalogue of Microorganisms (GCM) 10K type strain sequencing project: providing services to taxonomists for standard genome sequencing and annotation.</title>
        <authorList>
            <consortium name="The Broad Institute Genomics Platform"/>
            <consortium name="The Broad Institute Genome Sequencing Center for Infectious Disease"/>
            <person name="Wu L."/>
            <person name="Ma J."/>
        </authorList>
    </citation>
    <scope>NUCLEOTIDE SEQUENCE [LARGE SCALE GENOMIC DNA]</scope>
    <source>
        <strain evidence="11">KCTC 42585</strain>
    </source>
</reference>
<evidence type="ECO:0000313" key="10">
    <source>
        <dbReference type="EMBL" id="MFD2519233.1"/>
    </source>
</evidence>